<dbReference type="RefSeq" id="WP_270118501.1">
    <property type="nucleotide sequence ID" value="NZ_BAAAOL010000012.1"/>
</dbReference>
<evidence type="ECO:0000313" key="1">
    <source>
        <dbReference type="EMBL" id="GLI40185.1"/>
    </source>
</evidence>
<gene>
    <name evidence="1" type="ORF">GALLR39Z86_00350</name>
</gene>
<dbReference type="Proteomes" id="UP001144313">
    <property type="component" value="Unassembled WGS sequence"/>
</dbReference>
<sequence>MTDLKTLTLWRPCGPAELALVRESGWAAWPPRLPDQPIFYPVLNEDYAVKIARDWNAPRDGVGYVTRFEVDGAFVERYPVQQVGGSTILELWVPAEDLGDFNRHINGPIEVVGEYRAETP</sequence>
<proteinExistence type="predicted"/>
<dbReference type="AlphaFoldDB" id="A0A9W6LEM1"/>
<comment type="caution">
    <text evidence="1">The sequence shown here is derived from an EMBL/GenBank/DDBJ whole genome shotgun (WGS) entry which is preliminary data.</text>
</comment>
<protein>
    <recommendedName>
        <fullName evidence="3">ADP-ribosylation/crystallin J1</fullName>
    </recommendedName>
</protein>
<evidence type="ECO:0000313" key="2">
    <source>
        <dbReference type="Proteomes" id="UP001144313"/>
    </source>
</evidence>
<dbReference type="EMBL" id="BSDT01000001">
    <property type="protein sequence ID" value="GLI40185.1"/>
    <property type="molecule type" value="Genomic_DNA"/>
</dbReference>
<name>A0A9W6LEM1_9ACTN</name>
<accession>A0A9W6LEM1</accession>
<keyword evidence="2" id="KW-1185">Reference proteome</keyword>
<organism evidence="1 2">
    <name type="scientific">Glycomyces algeriensis</name>
    <dbReference type="NCBI Taxonomy" id="256037"/>
    <lineage>
        <taxon>Bacteria</taxon>
        <taxon>Bacillati</taxon>
        <taxon>Actinomycetota</taxon>
        <taxon>Actinomycetes</taxon>
        <taxon>Glycomycetales</taxon>
        <taxon>Glycomycetaceae</taxon>
        <taxon>Glycomyces</taxon>
    </lineage>
</organism>
<evidence type="ECO:0008006" key="3">
    <source>
        <dbReference type="Google" id="ProtNLM"/>
    </source>
</evidence>
<reference evidence="1" key="1">
    <citation type="submission" date="2022-12" db="EMBL/GenBank/DDBJ databases">
        <title>Reference genome sequencing for broad-spectrum identification of bacterial and archaeal isolates by mass spectrometry.</title>
        <authorList>
            <person name="Sekiguchi Y."/>
            <person name="Tourlousse D.M."/>
        </authorList>
    </citation>
    <scope>NUCLEOTIDE SEQUENCE</scope>
    <source>
        <strain evidence="1">LLR39Z86</strain>
    </source>
</reference>